<feature type="region of interest" description="Disordered" evidence="1">
    <location>
        <begin position="31"/>
        <end position="60"/>
    </location>
</feature>
<sequence length="60" mass="6742">MVSKALKKELLKKCKSLGIPLVGFAPVERWQNRPGSFRTGSRPGFRKSSGRSPFIQKQKP</sequence>
<dbReference type="Proteomes" id="UP000218615">
    <property type="component" value="Unassembled WGS sequence"/>
</dbReference>
<dbReference type="AlphaFoldDB" id="A0A284VK49"/>
<reference evidence="3" key="1">
    <citation type="submission" date="2017-06" db="EMBL/GenBank/DDBJ databases">
        <authorList>
            <person name="Cremers G."/>
        </authorList>
    </citation>
    <scope>NUCLEOTIDE SEQUENCE [LARGE SCALE GENOMIC DNA]</scope>
</reference>
<name>A0A284VK49_9EURY</name>
<dbReference type="EMBL" id="FZMP01000028">
    <property type="protein sequence ID" value="SNQ59579.1"/>
    <property type="molecule type" value="Genomic_DNA"/>
</dbReference>
<accession>A0A284VK49</accession>
<organism evidence="2 3">
    <name type="scientific">Candidatus Methanoperedens nitratireducens</name>
    <dbReference type="NCBI Taxonomy" id="1392998"/>
    <lineage>
        <taxon>Archaea</taxon>
        <taxon>Methanobacteriati</taxon>
        <taxon>Methanobacteriota</taxon>
        <taxon>Stenosarchaea group</taxon>
        <taxon>Methanomicrobia</taxon>
        <taxon>Methanosarcinales</taxon>
        <taxon>ANME-2 cluster</taxon>
        <taxon>Candidatus Methanoperedentaceae</taxon>
        <taxon>Candidatus Methanoperedens</taxon>
    </lineage>
</organism>
<evidence type="ECO:0000313" key="3">
    <source>
        <dbReference type="Proteomes" id="UP000218615"/>
    </source>
</evidence>
<evidence type="ECO:0000256" key="1">
    <source>
        <dbReference type="SAM" id="MobiDB-lite"/>
    </source>
</evidence>
<evidence type="ECO:0000313" key="2">
    <source>
        <dbReference type="EMBL" id="SNQ59579.1"/>
    </source>
</evidence>
<keyword evidence="3" id="KW-1185">Reference proteome</keyword>
<gene>
    <name evidence="2" type="ORF">MNV_1230020</name>
</gene>
<protein>
    <submittedName>
        <fullName evidence="2">Uncharacterized protein</fullName>
    </submittedName>
</protein>
<proteinExistence type="predicted"/>